<keyword evidence="5" id="KW-1185">Reference proteome</keyword>
<reference evidence="4 5" key="1">
    <citation type="submission" date="2019-02" db="EMBL/GenBank/DDBJ databases">
        <title>Deep-cultivation of Planctomycetes and their phenomic and genomic characterization uncovers novel biology.</title>
        <authorList>
            <person name="Wiegand S."/>
            <person name="Jogler M."/>
            <person name="Boedeker C."/>
            <person name="Pinto D."/>
            <person name="Vollmers J."/>
            <person name="Rivas-Marin E."/>
            <person name="Kohn T."/>
            <person name="Peeters S.H."/>
            <person name="Heuer A."/>
            <person name="Rast P."/>
            <person name="Oberbeckmann S."/>
            <person name="Bunk B."/>
            <person name="Jeske O."/>
            <person name="Meyerdierks A."/>
            <person name="Storesund J.E."/>
            <person name="Kallscheuer N."/>
            <person name="Luecker S."/>
            <person name="Lage O.M."/>
            <person name="Pohl T."/>
            <person name="Merkel B.J."/>
            <person name="Hornburger P."/>
            <person name="Mueller R.-W."/>
            <person name="Bruemmer F."/>
            <person name="Labrenz M."/>
            <person name="Spormann A.M."/>
            <person name="Op Den Camp H."/>
            <person name="Overmann J."/>
            <person name="Amann R."/>
            <person name="Jetten M.S.M."/>
            <person name="Mascher T."/>
            <person name="Medema M.H."/>
            <person name="Devos D.P."/>
            <person name="Kaster A.-K."/>
            <person name="Ovreas L."/>
            <person name="Rohde M."/>
            <person name="Galperin M.Y."/>
            <person name="Jogler C."/>
        </authorList>
    </citation>
    <scope>NUCLEOTIDE SEQUENCE [LARGE SCALE GENOMIC DNA]</scope>
    <source>
        <strain evidence="4 5">Mal64</strain>
    </source>
</reference>
<dbReference type="Gene3D" id="2.40.50.100">
    <property type="match status" value="1"/>
</dbReference>
<organism evidence="4 5">
    <name type="scientific">Pseudobythopirellula maris</name>
    <dbReference type="NCBI Taxonomy" id="2527991"/>
    <lineage>
        <taxon>Bacteria</taxon>
        <taxon>Pseudomonadati</taxon>
        <taxon>Planctomycetota</taxon>
        <taxon>Planctomycetia</taxon>
        <taxon>Pirellulales</taxon>
        <taxon>Lacipirellulaceae</taxon>
        <taxon>Pseudobythopirellula</taxon>
    </lineage>
</organism>
<feature type="domain" description="CusB-like beta-barrel" evidence="3">
    <location>
        <begin position="271"/>
        <end position="345"/>
    </location>
</feature>
<dbReference type="InterPro" id="IPR058792">
    <property type="entry name" value="Beta-barrel_RND_2"/>
</dbReference>
<protein>
    <submittedName>
        <fullName evidence="4">Multidrug resistance protein MdtE</fullName>
    </submittedName>
</protein>
<dbReference type="Gene3D" id="2.40.420.20">
    <property type="match status" value="1"/>
</dbReference>
<dbReference type="Pfam" id="PF25954">
    <property type="entry name" value="Beta-barrel_RND_2"/>
    <property type="match status" value="1"/>
</dbReference>
<dbReference type="AlphaFoldDB" id="A0A5C5ZQX2"/>
<dbReference type="Proteomes" id="UP000315440">
    <property type="component" value="Unassembled WGS sequence"/>
</dbReference>
<dbReference type="GO" id="GO:0015562">
    <property type="term" value="F:efflux transmembrane transporter activity"/>
    <property type="evidence" value="ECO:0007669"/>
    <property type="project" value="TreeGrafter"/>
</dbReference>
<evidence type="ECO:0000313" key="5">
    <source>
        <dbReference type="Proteomes" id="UP000315440"/>
    </source>
</evidence>
<dbReference type="Gene3D" id="2.40.30.170">
    <property type="match status" value="1"/>
</dbReference>
<accession>A0A5C5ZQX2</accession>
<evidence type="ECO:0000256" key="1">
    <source>
        <dbReference type="ARBA" id="ARBA00009477"/>
    </source>
</evidence>
<dbReference type="PANTHER" id="PTHR30469">
    <property type="entry name" value="MULTIDRUG RESISTANCE PROTEIN MDTA"/>
    <property type="match status" value="1"/>
</dbReference>
<dbReference type="GO" id="GO:1990281">
    <property type="term" value="C:efflux pump complex"/>
    <property type="evidence" value="ECO:0007669"/>
    <property type="project" value="TreeGrafter"/>
</dbReference>
<evidence type="ECO:0000256" key="2">
    <source>
        <dbReference type="SAM" id="Coils"/>
    </source>
</evidence>
<dbReference type="PANTHER" id="PTHR30469:SF15">
    <property type="entry name" value="HLYD FAMILY OF SECRETION PROTEINS"/>
    <property type="match status" value="1"/>
</dbReference>
<sequence>MSRLVKRRILKRRTAGSSGFVVGVFAACVLSTCGALAQPGGPAVVIAARLVERTVAAKQSFVGSIEPTKRATIGSAVSGRVTEFPVEAGDRVEKGEKLAQLLTATISLELAAAEAELEYRRQMLAELENGSRPEEVEQARARMAAANSRFEFATARRDRVQRVFLENRAVTDDEVGEAVSLAAEAEEAYAEAKAAHSLLVAGPREEVIAQSRAQVKIQEAVVERLRDQLAKYTIITRFAGYVVTEHTEIGAWVSSGDPVAEVVAVDRVEAVAQVSMQSVNYLRPGERVEINIPALEGRSFEGVVVTTVPQGDLRSRTFPVKVLLENEINDAGPLLKPGMIAHAVLPTGAPRTVLLAPKDAVVLDQSRRSMFVVDKASGEGQTGAVSLVPVTLGVASGPWIEVLGGVSAGQLVVVQGNERLRPGQEVKVSRVVDDPLAAAAKPSVSPVSSR</sequence>
<dbReference type="OrthoDB" id="5318766at2"/>
<dbReference type="EMBL" id="SJPQ01000001">
    <property type="protein sequence ID" value="TWT89894.1"/>
    <property type="molecule type" value="Genomic_DNA"/>
</dbReference>
<name>A0A5C5ZQX2_9BACT</name>
<comment type="caution">
    <text evidence="4">The sequence shown here is derived from an EMBL/GenBank/DDBJ whole genome shotgun (WGS) entry which is preliminary data.</text>
</comment>
<dbReference type="NCBIfam" id="TIGR01730">
    <property type="entry name" value="RND_mfp"/>
    <property type="match status" value="1"/>
</dbReference>
<dbReference type="InterPro" id="IPR006143">
    <property type="entry name" value="RND_pump_MFP"/>
</dbReference>
<feature type="coiled-coil region" evidence="2">
    <location>
        <begin position="110"/>
        <end position="156"/>
    </location>
</feature>
<evidence type="ECO:0000259" key="3">
    <source>
        <dbReference type="Pfam" id="PF25954"/>
    </source>
</evidence>
<gene>
    <name evidence="4" type="primary">mdtE_1</name>
    <name evidence="4" type="ORF">Mal64_02760</name>
</gene>
<proteinExistence type="inferred from homology"/>
<comment type="similarity">
    <text evidence="1">Belongs to the membrane fusion protein (MFP) (TC 8.A.1) family.</text>
</comment>
<keyword evidence="2" id="KW-0175">Coiled coil</keyword>
<dbReference type="PROSITE" id="PS51257">
    <property type="entry name" value="PROKAR_LIPOPROTEIN"/>
    <property type="match status" value="1"/>
</dbReference>
<evidence type="ECO:0000313" key="4">
    <source>
        <dbReference type="EMBL" id="TWT89894.1"/>
    </source>
</evidence>
<dbReference type="Gene3D" id="1.10.287.470">
    <property type="entry name" value="Helix hairpin bin"/>
    <property type="match status" value="1"/>
</dbReference>
<dbReference type="SUPFAM" id="SSF111369">
    <property type="entry name" value="HlyD-like secretion proteins"/>
    <property type="match status" value="2"/>
</dbReference>